<dbReference type="AlphaFoldDB" id="A0A6A1VMS6"/>
<keyword evidence="2" id="KW-1185">Reference proteome</keyword>
<sequence>MLGLAACSFNLMAPEESSINFKRAKVDAAPVVLPKSVKKDSAKKKLGLNFLLGQDLEMEWVLENVLETIAELESFNIVSGADGLNRQ</sequence>
<comment type="caution">
    <text evidence="1">The sequence shown here is derived from an EMBL/GenBank/DDBJ whole genome shotgun (WGS) entry which is preliminary data.</text>
</comment>
<dbReference type="OrthoDB" id="687445at2759"/>
<organism evidence="1 2">
    <name type="scientific">Morella rubra</name>
    <name type="common">Chinese bayberry</name>
    <dbReference type="NCBI Taxonomy" id="262757"/>
    <lineage>
        <taxon>Eukaryota</taxon>
        <taxon>Viridiplantae</taxon>
        <taxon>Streptophyta</taxon>
        <taxon>Embryophyta</taxon>
        <taxon>Tracheophyta</taxon>
        <taxon>Spermatophyta</taxon>
        <taxon>Magnoliopsida</taxon>
        <taxon>eudicotyledons</taxon>
        <taxon>Gunneridae</taxon>
        <taxon>Pentapetalae</taxon>
        <taxon>rosids</taxon>
        <taxon>fabids</taxon>
        <taxon>Fagales</taxon>
        <taxon>Myricaceae</taxon>
        <taxon>Morella</taxon>
    </lineage>
</organism>
<proteinExistence type="predicted"/>
<dbReference type="EMBL" id="RXIC02000023">
    <property type="protein sequence ID" value="KAB1214172.1"/>
    <property type="molecule type" value="Genomic_DNA"/>
</dbReference>
<evidence type="ECO:0000313" key="1">
    <source>
        <dbReference type="EMBL" id="KAB1214172.1"/>
    </source>
</evidence>
<protein>
    <submittedName>
        <fullName evidence="1">Uncharacterized protein</fullName>
    </submittedName>
</protein>
<accession>A0A6A1VMS6</accession>
<name>A0A6A1VMS6_9ROSI</name>
<dbReference type="Proteomes" id="UP000516437">
    <property type="component" value="Chromosome 5"/>
</dbReference>
<gene>
    <name evidence="1" type="ORF">CJ030_MR5G027213</name>
</gene>
<reference evidence="1 2" key="1">
    <citation type="journal article" date="2019" name="Plant Biotechnol. J.">
        <title>The red bayberry genome and genetic basis of sex determination.</title>
        <authorList>
            <person name="Jia H.M."/>
            <person name="Jia H.J."/>
            <person name="Cai Q.L."/>
            <person name="Wang Y."/>
            <person name="Zhao H.B."/>
            <person name="Yang W.F."/>
            <person name="Wang G.Y."/>
            <person name="Li Y.H."/>
            <person name="Zhan D.L."/>
            <person name="Shen Y.T."/>
            <person name="Niu Q.F."/>
            <person name="Chang L."/>
            <person name="Qiu J."/>
            <person name="Zhao L."/>
            <person name="Xie H.B."/>
            <person name="Fu W.Y."/>
            <person name="Jin J."/>
            <person name="Li X.W."/>
            <person name="Jiao Y."/>
            <person name="Zhou C.C."/>
            <person name="Tu T."/>
            <person name="Chai C.Y."/>
            <person name="Gao J.L."/>
            <person name="Fan L.J."/>
            <person name="van de Weg E."/>
            <person name="Wang J.Y."/>
            <person name="Gao Z.S."/>
        </authorList>
    </citation>
    <scope>NUCLEOTIDE SEQUENCE [LARGE SCALE GENOMIC DNA]</scope>
    <source>
        <tissue evidence="1">Leaves</tissue>
    </source>
</reference>
<evidence type="ECO:0000313" key="2">
    <source>
        <dbReference type="Proteomes" id="UP000516437"/>
    </source>
</evidence>